<dbReference type="RefSeq" id="WP_166914740.1">
    <property type="nucleotide sequence ID" value="NZ_CP050253.1"/>
</dbReference>
<evidence type="ECO:0000313" key="1">
    <source>
        <dbReference type="EMBL" id="QIQ20700.1"/>
    </source>
</evidence>
<gene>
    <name evidence="1" type="ORF">IPMB12_02790</name>
</gene>
<accession>A0A6G9IAU5</accession>
<dbReference type="Proteomes" id="UP000501168">
    <property type="component" value="Chromosome"/>
</dbReference>
<dbReference type="InParanoid" id="A0A6G9IAU5"/>
<organism evidence="1 2">
    <name type="scientific">Zophobihabitans entericus</name>
    <dbReference type="NCBI Taxonomy" id="1635327"/>
    <lineage>
        <taxon>Bacteria</taxon>
        <taxon>Pseudomonadati</taxon>
        <taxon>Pseudomonadota</taxon>
        <taxon>Gammaproteobacteria</taxon>
        <taxon>Orbales</taxon>
        <taxon>Orbaceae</taxon>
        <taxon>Zophobihabitans</taxon>
    </lineage>
</organism>
<dbReference type="KEGG" id="orb:IPMB12_02790"/>
<dbReference type="Pfam" id="PF06923">
    <property type="entry name" value="GutM"/>
    <property type="match status" value="1"/>
</dbReference>
<name>A0A6G9IAU5_9GAMM</name>
<dbReference type="EMBL" id="CP050253">
    <property type="protein sequence ID" value="QIQ20700.1"/>
    <property type="molecule type" value="Genomic_DNA"/>
</dbReference>
<evidence type="ECO:0000313" key="2">
    <source>
        <dbReference type="Proteomes" id="UP000501168"/>
    </source>
</evidence>
<keyword evidence="2" id="KW-1185">Reference proteome</keyword>
<reference evidence="1 2" key="1">
    <citation type="submission" date="2020-03" db="EMBL/GenBank/DDBJ databases">
        <title>Complete genome sequence of Orbus sp. IPMB12 (BCRC 80908).</title>
        <authorList>
            <person name="Lo W.-S."/>
            <person name="Chang T.-H."/>
            <person name="Kuo C.-H."/>
        </authorList>
    </citation>
    <scope>NUCLEOTIDE SEQUENCE [LARGE SCALE GENOMIC DNA]</scope>
    <source>
        <strain evidence="1 2">IPMB12</strain>
    </source>
</reference>
<proteinExistence type="predicted"/>
<dbReference type="AlphaFoldDB" id="A0A6G9IAU5"/>
<sequence>MNLVLIACTIFVAQSVLSFMQVRYYQKHMHKIAQQYTGKSGHHLYSSMERKRFGSSAIALLVINDDKVIQECQIMQGKSIFAKFRDLPNFKNQNLSQMLSHFAGEEAIRKLSISERAIIKTANSVKF</sequence>
<dbReference type="InterPro" id="IPR009693">
    <property type="entry name" value="Glucitol_operon_activator"/>
</dbReference>
<protein>
    <submittedName>
        <fullName evidence="1">Transcriptional regulator</fullName>
    </submittedName>
</protein>